<reference evidence="7 8" key="1">
    <citation type="submission" date="2016-03" db="EMBL/GenBank/DDBJ databases">
        <authorList>
            <person name="Ploux O."/>
        </authorList>
    </citation>
    <scope>NUCLEOTIDE SEQUENCE [LARGE SCALE GENOMIC DNA]</scope>
    <source>
        <strain evidence="7 8">UAMH 11012</strain>
    </source>
</reference>
<dbReference type="GO" id="GO:0016705">
    <property type="term" value="F:oxidoreductase activity, acting on paired donors, with incorporation or reduction of molecular oxygen"/>
    <property type="evidence" value="ECO:0007669"/>
    <property type="project" value="InterPro"/>
</dbReference>
<dbReference type="PANTHER" id="PTHR24305:SF157">
    <property type="entry name" value="N-ACETYLTRYPTOPHAN 6-HYDROXYLASE IVOC-RELATED"/>
    <property type="match status" value="1"/>
</dbReference>
<dbReference type="InterPro" id="IPR002401">
    <property type="entry name" value="Cyt_P450_E_grp-I"/>
</dbReference>
<dbReference type="Pfam" id="PF00067">
    <property type="entry name" value="p450"/>
    <property type="match status" value="1"/>
</dbReference>
<dbReference type="GO" id="GO:0020037">
    <property type="term" value="F:heme binding"/>
    <property type="evidence" value="ECO:0007669"/>
    <property type="project" value="InterPro"/>
</dbReference>
<evidence type="ECO:0000256" key="5">
    <source>
        <dbReference type="ARBA" id="ARBA00023004"/>
    </source>
</evidence>
<dbReference type="Proteomes" id="UP000184330">
    <property type="component" value="Unassembled WGS sequence"/>
</dbReference>
<dbReference type="GO" id="GO:0005506">
    <property type="term" value="F:iron ion binding"/>
    <property type="evidence" value="ECO:0007669"/>
    <property type="project" value="InterPro"/>
</dbReference>
<dbReference type="CDD" id="cd11062">
    <property type="entry name" value="CYP58-like"/>
    <property type="match status" value="1"/>
</dbReference>
<dbReference type="InterPro" id="IPR050121">
    <property type="entry name" value="Cytochrome_P450_monoxygenase"/>
</dbReference>
<dbReference type="STRING" id="576137.A0A1L7X9G2"/>
<keyword evidence="8" id="KW-1185">Reference proteome</keyword>
<dbReference type="InterPro" id="IPR036396">
    <property type="entry name" value="Cyt_P450_sf"/>
</dbReference>
<dbReference type="Gene3D" id="1.10.630.10">
    <property type="entry name" value="Cytochrome P450"/>
    <property type="match status" value="1"/>
</dbReference>
<organism evidence="7 8">
    <name type="scientific">Phialocephala subalpina</name>
    <dbReference type="NCBI Taxonomy" id="576137"/>
    <lineage>
        <taxon>Eukaryota</taxon>
        <taxon>Fungi</taxon>
        <taxon>Dikarya</taxon>
        <taxon>Ascomycota</taxon>
        <taxon>Pezizomycotina</taxon>
        <taxon>Leotiomycetes</taxon>
        <taxon>Helotiales</taxon>
        <taxon>Mollisiaceae</taxon>
        <taxon>Phialocephala</taxon>
        <taxon>Phialocephala fortinii species complex</taxon>
    </lineage>
</organism>
<sequence>MICDAVHTARSSRQNQLRSSRTDPVLHRRPPENICDYAFGRSMGFLEDPTKGKEFDFHSSFFRIGWVVLEIPYLNLKRELQGIIDGNSERFDVKRRTIFHDYVEADLPPSVKTAQGFVDDADILIGAGYETPGHTLSTATFHILDNPKVYEKLVADLIAHWSNPAVIASWKELENISYLHATVKEALRMSIGVLMRLPRVNHTSPIQYQEWEIPPHTIISMTQRDILFDPSIFTDPYTFRPERWLDAKTSKHLDKHPISFSKGTRGYLGKDLAMAEIQIMLATLFRRFDMQPMDTTLEDIEFDRDFMLPMPKAGHDNVKVAVKGTHS</sequence>
<evidence type="ECO:0000256" key="1">
    <source>
        <dbReference type="ARBA" id="ARBA00001971"/>
    </source>
</evidence>
<dbReference type="AlphaFoldDB" id="A0A1L7X9G2"/>
<dbReference type="GO" id="GO:0004497">
    <property type="term" value="F:monooxygenase activity"/>
    <property type="evidence" value="ECO:0007669"/>
    <property type="project" value="UniProtKB-KW"/>
</dbReference>
<evidence type="ECO:0000313" key="8">
    <source>
        <dbReference type="Proteomes" id="UP000184330"/>
    </source>
</evidence>
<keyword evidence="5" id="KW-0408">Iron</keyword>
<evidence type="ECO:0000256" key="4">
    <source>
        <dbReference type="ARBA" id="ARBA00023002"/>
    </source>
</evidence>
<name>A0A1L7X9G2_9HELO</name>
<dbReference type="OrthoDB" id="3945418at2759"/>
<dbReference type="PANTHER" id="PTHR24305">
    <property type="entry name" value="CYTOCHROME P450"/>
    <property type="match status" value="1"/>
</dbReference>
<dbReference type="SUPFAM" id="SSF48264">
    <property type="entry name" value="Cytochrome P450"/>
    <property type="match status" value="1"/>
</dbReference>
<protein>
    <recommendedName>
        <fullName evidence="9">Cytochrome P450</fullName>
    </recommendedName>
</protein>
<gene>
    <name evidence="7" type="ORF">PAC_11562</name>
</gene>
<evidence type="ECO:0000256" key="6">
    <source>
        <dbReference type="ARBA" id="ARBA00023033"/>
    </source>
</evidence>
<accession>A0A1L7X9G2</accession>
<evidence type="ECO:0000256" key="2">
    <source>
        <dbReference type="ARBA" id="ARBA00010617"/>
    </source>
</evidence>
<keyword evidence="4" id="KW-0560">Oxidoreductase</keyword>
<dbReference type="EMBL" id="FJOG01000018">
    <property type="protein sequence ID" value="CZR61665.1"/>
    <property type="molecule type" value="Genomic_DNA"/>
</dbReference>
<evidence type="ECO:0000256" key="3">
    <source>
        <dbReference type="ARBA" id="ARBA00022723"/>
    </source>
</evidence>
<keyword evidence="6" id="KW-0503">Monooxygenase</keyword>
<dbReference type="InterPro" id="IPR001128">
    <property type="entry name" value="Cyt_P450"/>
</dbReference>
<comment type="similarity">
    <text evidence="2">Belongs to the cytochrome P450 family.</text>
</comment>
<evidence type="ECO:0008006" key="9">
    <source>
        <dbReference type="Google" id="ProtNLM"/>
    </source>
</evidence>
<proteinExistence type="inferred from homology"/>
<comment type="cofactor">
    <cofactor evidence="1">
        <name>heme</name>
        <dbReference type="ChEBI" id="CHEBI:30413"/>
    </cofactor>
</comment>
<evidence type="ECO:0000313" key="7">
    <source>
        <dbReference type="EMBL" id="CZR61665.1"/>
    </source>
</evidence>
<keyword evidence="3" id="KW-0479">Metal-binding</keyword>
<dbReference type="PRINTS" id="PR00463">
    <property type="entry name" value="EP450I"/>
</dbReference>